<feature type="domain" description="Polymerase/histidinol phosphatase N-terminal" evidence="1">
    <location>
        <begin position="3"/>
        <end position="71"/>
    </location>
</feature>
<dbReference type="Pfam" id="PF02811">
    <property type="entry name" value="PHP"/>
    <property type="match status" value="1"/>
</dbReference>
<dbReference type="InterPro" id="IPR016195">
    <property type="entry name" value="Pol/histidinol_Pase-like"/>
</dbReference>
<reference evidence="2" key="1">
    <citation type="submission" date="2020-08" db="EMBL/GenBank/DDBJ databases">
        <title>Genome public.</title>
        <authorList>
            <person name="Liu C."/>
            <person name="Sun Q."/>
        </authorList>
    </citation>
    <scope>NUCLEOTIDE SEQUENCE</scope>
    <source>
        <strain evidence="2">NSJ-40</strain>
    </source>
</reference>
<accession>A0A926D9S9</accession>
<proteinExistence type="predicted"/>
<dbReference type="SUPFAM" id="SSF89550">
    <property type="entry name" value="PHP domain-like"/>
    <property type="match status" value="1"/>
</dbReference>
<dbReference type="GO" id="GO:0004534">
    <property type="term" value="F:5'-3' RNA exonuclease activity"/>
    <property type="evidence" value="ECO:0007669"/>
    <property type="project" value="TreeGrafter"/>
</dbReference>
<organism evidence="2 3">
    <name type="scientific">Yeguia hominis</name>
    <dbReference type="NCBI Taxonomy" id="2763662"/>
    <lineage>
        <taxon>Bacteria</taxon>
        <taxon>Bacillati</taxon>
        <taxon>Bacillota</taxon>
        <taxon>Clostridia</taxon>
        <taxon>Eubacteriales</taxon>
        <taxon>Yeguiaceae</taxon>
        <taxon>Yeguia</taxon>
    </lineage>
</organism>
<dbReference type="AlphaFoldDB" id="A0A926D9S9"/>
<dbReference type="InterPro" id="IPR004013">
    <property type="entry name" value="PHP_dom"/>
</dbReference>
<dbReference type="SMART" id="SM00481">
    <property type="entry name" value="POLIIIAc"/>
    <property type="match status" value="1"/>
</dbReference>
<dbReference type="Gene3D" id="3.20.20.140">
    <property type="entry name" value="Metal-dependent hydrolases"/>
    <property type="match status" value="1"/>
</dbReference>
<dbReference type="Proteomes" id="UP000651482">
    <property type="component" value="Unassembled WGS sequence"/>
</dbReference>
<dbReference type="PANTHER" id="PTHR42924">
    <property type="entry name" value="EXONUCLEASE"/>
    <property type="match status" value="1"/>
</dbReference>
<dbReference type="EMBL" id="JACRSN010000017">
    <property type="protein sequence ID" value="MBC8534458.1"/>
    <property type="molecule type" value="Genomic_DNA"/>
</dbReference>
<dbReference type="InterPro" id="IPR003141">
    <property type="entry name" value="Pol/His_phosphatase_N"/>
</dbReference>
<name>A0A926D9S9_9FIRM</name>
<dbReference type="CDD" id="cd07432">
    <property type="entry name" value="PHP_HisPPase"/>
    <property type="match status" value="1"/>
</dbReference>
<evidence type="ECO:0000259" key="1">
    <source>
        <dbReference type="SMART" id="SM00481"/>
    </source>
</evidence>
<dbReference type="InterPro" id="IPR052018">
    <property type="entry name" value="PHP_domain"/>
</dbReference>
<dbReference type="RefSeq" id="WP_249320042.1">
    <property type="nucleotide sequence ID" value="NZ_JACRSN010000017.1"/>
</dbReference>
<sequence>MYYDLHIHSCLSPCGDRDMTVNNIVHMAALKGLELIALTDHNTAKNCPAFLQVAAAAGIRALPGMELNTSEEIHTVCLFRKLENALAFDRYVYDRLPAIANRPEIFGEQLLCDETDAVTGTVSKLLLSAAAISFAQLDSLMETFGGIYFPSHIDRTSYSLLSSLGFVPEENRFPAFELSEMTCYAELVSRNPYLAGIPCVHNSDAHYLWDISEAEYSLDQRLLELLL</sequence>
<keyword evidence="3" id="KW-1185">Reference proteome</keyword>
<dbReference type="PANTHER" id="PTHR42924:SF3">
    <property type="entry name" value="POLYMERASE_HISTIDINOL PHOSPHATASE N-TERMINAL DOMAIN-CONTAINING PROTEIN"/>
    <property type="match status" value="1"/>
</dbReference>
<gene>
    <name evidence="2" type="ORF">IAG03_10765</name>
</gene>
<protein>
    <submittedName>
        <fullName evidence="2">PHP domain-containing protein</fullName>
    </submittedName>
</protein>
<comment type="caution">
    <text evidence="2">The sequence shown here is derived from an EMBL/GenBank/DDBJ whole genome shotgun (WGS) entry which is preliminary data.</text>
</comment>
<dbReference type="GO" id="GO:0035312">
    <property type="term" value="F:5'-3' DNA exonuclease activity"/>
    <property type="evidence" value="ECO:0007669"/>
    <property type="project" value="TreeGrafter"/>
</dbReference>
<evidence type="ECO:0000313" key="3">
    <source>
        <dbReference type="Proteomes" id="UP000651482"/>
    </source>
</evidence>
<evidence type="ECO:0000313" key="2">
    <source>
        <dbReference type="EMBL" id="MBC8534458.1"/>
    </source>
</evidence>